<dbReference type="OrthoDB" id="2674601at2759"/>
<keyword evidence="2" id="KW-1185">Reference proteome</keyword>
<evidence type="ECO:0000313" key="1">
    <source>
        <dbReference type="EMBL" id="KAG6370336.1"/>
    </source>
</evidence>
<accession>A0A8I3A3Z0</accession>
<sequence>MIRAMVRKEQGHEFKMLFVYTPTQQEKLAALIERLVKDTKEQSQDSKTEAILAYQAFCWSLVHVPEAKRLGAWDNPIRRSIWLMALRNDGSFMDATNLTPLLAKLKYFCRVVTLYEALASQVPQDETEEDAVE</sequence>
<comment type="caution">
    <text evidence="1">The sequence shown here is derived from an EMBL/GenBank/DDBJ whole genome shotgun (WGS) entry which is preliminary data.</text>
</comment>
<dbReference type="EMBL" id="JAGFBS010000054">
    <property type="protein sequence ID" value="KAG6370336.1"/>
    <property type="molecule type" value="Genomic_DNA"/>
</dbReference>
<dbReference type="Proteomes" id="UP000683000">
    <property type="component" value="Unassembled WGS sequence"/>
</dbReference>
<organism evidence="1 2">
    <name type="scientific">Boletus reticuloceps</name>
    <dbReference type="NCBI Taxonomy" id="495285"/>
    <lineage>
        <taxon>Eukaryota</taxon>
        <taxon>Fungi</taxon>
        <taxon>Dikarya</taxon>
        <taxon>Basidiomycota</taxon>
        <taxon>Agaricomycotina</taxon>
        <taxon>Agaricomycetes</taxon>
        <taxon>Agaricomycetidae</taxon>
        <taxon>Boletales</taxon>
        <taxon>Boletineae</taxon>
        <taxon>Boletaceae</taxon>
        <taxon>Boletoideae</taxon>
        <taxon>Boletus</taxon>
    </lineage>
</organism>
<name>A0A8I3A3Z0_9AGAM</name>
<reference evidence="1" key="1">
    <citation type="submission" date="2021-03" db="EMBL/GenBank/DDBJ databases">
        <title>Evolutionary innovations through gain and loss of genes in the ectomycorrhizal Boletales.</title>
        <authorList>
            <person name="Wu G."/>
            <person name="Miyauchi S."/>
            <person name="Morin E."/>
            <person name="Yang Z.-L."/>
            <person name="Xu J."/>
            <person name="Martin F.M."/>
        </authorList>
    </citation>
    <scope>NUCLEOTIDE SEQUENCE</scope>
    <source>
        <strain evidence="1">BR01</strain>
    </source>
</reference>
<proteinExistence type="predicted"/>
<protein>
    <submittedName>
        <fullName evidence="1">Uncharacterized protein</fullName>
    </submittedName>
</protein>
<evidence type="ECO:0000313" key="2">
    <source>
        <dbReference type="Proteomes" id="UP000683000"/>
    </source>
</evidence>
<gene>
    <name evidence="1" type="ORF">JVT61DRAFT_12289</name>
</gene>
<dbReference type="AlphaFoldDB" id="A0A8I3A3Z0"/>